<evidence type="ECO:0000259" key="2">
    <source>
        <dbReference type="PROSITE" id="PS50166"/>
    </source>
</evidence>
<dbReference type="Proteomes" id="UP000054937">
    <property type="component" value="Unassembled WGS sequence"/>
</dbReference>
<dbReference type="OrthoDB" id="3268246at2759"/>
<feature type="domain" description="Importin N-terminal" evidence="2">
    <location>
        <begin position="43"/>
        <end position="119"/>
    </location>
</feature>
<accession>A0A0V0QLW2</accession>
<name>A0A0V0QLW2_PSEPJ</name>
<evidence type="ECO:0000313" key="4">
    <source>
        <dbReference type="Proteomes" id="UP000054937"/>
    </source>
</evidence>
<dbReference type="GO" id="GO:0006886">
    <property type="term" value="P:intracellular protein transport"/>
    <property type="evidence" value="ECO:0007669"/>
    <property type="project" value="InterPro"/>
</dbReference>
<dbReference type="PROSITE" id="PS50166">
    <property type="entry name" value="IMPORTIN_B_NT"/>
    <property type="match status" value="1"/>
</dbReference>
<feature type="region of interest" description="Disordered" evidence="1">
    <location>
        <begin position="921"/>
        <end position="945"/>
    </location>
</feature>
<organism evidence="3 4">
    <name type="scientific">Pseudocohnilembus persalinus</name>
    <name type="common">Ciliate</name>
    <dbReference type="NCBI Taxonomy" id="266149"/>
    <lineage>
        <taxon>Eukaryota</taxon>
        <taxon>Sar</taxon>
        <taxon>Alveolata</taxon>
        <taxon>Ciliophora</taxon>
        <taxon>Intramacronucleata</taxon>
        <taxon>Oligohymenophorea</taxon>
        <taxon>Scuticociliatia</taxon>
        <taxon>Philasterida</taxon>
        <taxon>Pseudocohnilembidae</taxon>
        <taxon>Pseudocohnilembus</taxon>
    </lineage>
</organism>
<proteinExistence type="predicted"/>
<evidence type="ECO:0000313" key="3">
    <source>
        <dbReference type="EMBL" id="KRX03213.1"/>
    </source>
</evidence>
<gene>
    <name evidence="3" type="ORF">PPERSA_07041</name>
</gene>
<keyword evidence="4" id="KW-1185">Reference proteome</keyword>
<sequence>MQNQNQTNQEQQQIQQEPLEYNKLKVCIEYIHNPPSEKSRQDANNFLLESERHKDFPLVMLQIFENESNYATKHSAFFAVKNYIQRYWKQQMKKFSNTISISGETKLIIKKKHVEYLSQINDKAFRKQLDDSICHIVANDFPHHYQEIYEYIINNLKNIQQQLQNGQLSVLAEQVTKNFLKSTQKVLKQQSKKRLGSTRQMFYNIVQSIMESVLYIWETVYSGFNNSLQNGNQSEIQGYLQLAKQLDKIIIYTVLCSSNDVHTDERVGQIITKFLLQCQKLLQLRQNTKDEDTKEGCNKELKVVIYGLSLIQQTFPFCLIANFNDYLQLLQIIISQSQCDEEDLVLKVSLLSFMKILKCFVYYSDSDTYLMTLKKDQKEILQPVQQKLNQIFYGFFSETNIQSILETFITKLFPRVISDALTEEIIEQEDETYFDQTLDEMENSIYNILMVVVDNLLIRFPKVTLTLLKQLVDNLISNNFQTYSMDVKEGLFAMLGLVPRVCEKNQIDPNNMILTESNQPVVIYESCMCLKNILKNSDLDIDFSQLIDKVVPIIIKLFQSFQQSTVLWNLVYLLSYLLEKSMYNASSNVLQSFQTTDLNNLIKTDSDLLKNAFVDMFRNVLVSFPPNSNIKSIIALIINFISYSLQQAQQNPNKGIDASMLSLWYLLAKEYSPENHQMDNEMKQLIQVYIPFISENNESDIQIICDSLYILEEYVMLNFIPISDYPSIIQLIEQKYKYAQVLTSQNDQLYYENQNGAKHYINSEDNDIKVSCLNITTTLLLIYMNQGQSDSIQKFSFILKLALNDLIHPYNNTQQGVSGMRSAIQSLINRFLIKYPEDILAYINSIGINNEQFFQAWIQNMTNLSSKNQLRINSVTLLKILPNLGQNVFTQNLDTILKKIIPDIVNYIEHKQNPQLKEIEEKRKQQNKPIFGKRRMTDGEPSQRKEQLRNTQLFEDLNLLQIFQQQFKSCFQQYNIGDNLQQILGDQNGGLYNQLVQLMSQS</sequence>
<dbReference type="InterPro" id="IPR001494">
    <property type="entry name" value="Importin-beta_N"/>
</dbReference>
<dbReference type="InterPro" id="IPR016024">
    <property type="entry name" value="ARM-type_fold"/>
</dbReference>
<evidence type="ECO:0000256" key="1">
    <source>
        <dbReference type="SAM" id="MobiDB-lite"/>
    </source>
</evidence>
<feature type="compositionally biased region" description="Basic and acidic residues" evidence="1">
    <location>
        <begin position="935"/>
        <end position="945"/>
    </location>
</feature>
<dbReference type="GO" id="GO:0031267">
    <property type="term" value="F:small GTPase binding"/>
    <property type="evidence" value="ECO:0007669"/>
    <property type="project" value="InterPro"/>
</dbReference>
<dbReference type="Gene3D" id="1.25.10.10">
    <property type="entry name" value="Leucine-rich Repeat Variant"/>
    <property type="match status" value="1"/>
</dbReference>
<dbReference type="InParanoid" id="A0A0V0QLW2"/>
<reference evidence="3 4" key="1">
    <citation type="journal article" date="2015" name="Sci. Rep.">
        <title>Genome of the facultative scuticociliatosis pathogen Pseudocohnilembus persalinus provides insight into its virulence through horizontal gene transfer.</title>
        <authorList>
            <person name="Xiong J."/>
            <person name="Wang G."/>
            <person name="Cheng J."/>
            <person name="Tian M."/>
            <person name="Pan X."/>
            <person name="Warren A."/>
            <person name="Jiang C."/>
            <person name="Yuan D."/>
            <person name="Miao W."/>
        </authorList>
    </citation>
    <scope>NUCLEOTIDE SEQUENCE [LARGE SCALE GENOMIC DNA]</scope>
    <source>
        <strain evidence="3">36N120E</strain>
    </source>
</reference>
<dbReference type="EMBL" id="LDAU01000142">
    <property type="protein sequence ID" value="KRX03213.1"/>
    <property type="molecule type" value="Genomic_DNA"/>
</dbReference>
<dbReference type="SUPFAM" id="SSF48371">
    <property type="entry name" value="ARM repeat"/>
    <property type="match status" value="1"/>
</dbReference>
<dbReference type="InterPro" id="IPR011989">
    <property type="entry name" value="ARM-like"/>
</dbReference>
<dbReference type="AlphaFoldDB" id="A0A0V0QLW2"/>
<dbReference type="Pfam" id="PF03810">
    <property type="entry name" value="IBN_N"/>
    <property type="match status" value="1"/>
</dbReference>
<comment type="caution">
    <text evidence="3">The sequence shown here is derived from an EMBL/GenBank/DDBJ whole genome shotgun (WGS) entry which is preliminary data.</text>
</comment>
<dbReference type="OMA" id="CYDIAMI"/>
<protein>
    <submittedName>
        <fullName evidence="3">Armadillo-type fold</fullName>
    </submittedName>
</protein>